<dbReference type="InterPro" id="IPR021707">
    <property type="entry name" value="DUF3290"/>
</dbReference>
<feature type="transmembrane region" description="Helical" evidence="1">
    <location>
        <begin position="20"/>
        <end position="38"/>
    </location>
</feature>
<evidence type="ECO:0000313" key="3">
    <source>
        <dbReference type="Proteomes" id="UP001565236"/>
    </source>
</evidence>
<sequence>MTFYTLDYLKAQHQVDQAVLYGVGVVALLILTLTLLAYAKNRLKTKYRDLSIIMVLIMLYLFGLNYNSFEQHKSQTLSSSQIQPFLRSVAKETRVPSAKVAVNSRTLADGIIVKVADKYYRVSLSPDRSSYNLERTHMIDQNIKVQ</sequence>
<keyword evidence="1" id="KW-0472">Membrane</keyword>
<keyword evidence="3" id="KW-1185">Reference proteome</keyword>
<dbReference type="Pfam" id="PF11694">
    <property type="entry name" value="DUF3290"/>
    <property type="match status" value="1"/>
</dbReference>
<keyword evidence="1" id="KW-0812">Transmembrane</keyword>
<protein>
    <submittedName>
        <fullName evidence="2">DUF3290 domain-containing protein</fullName>
    </submittedName>
</protein>
<dbReference type="Proteomes" id="UP001565236">
    <property type="component" value="Unassembled WGS sequence"/>
</dbReference>
<organism evidence="2 3">
    <name type="scientific">Ligilactobacillus faecis</name>
    <dbReference type="NCBI Taxonomy" id="762833"/>
    <lineage>
        <taxon>Bacteria</taxon>
        <taxon>Bacillati</taxon>
        <taxon>Bacillota</taxon>
        <taxon>Bacilli</taxon>
        <taxon>Lactobacillales</taxon>
        <taxon>Lactobacillaceae</taxon>
        <taxon>Ligilactobacillus</taxon>
    </lineage>
</organism>
<reference evidence="2 3" key="1">
    <citation type="submission" date="2024-03" db="EMBL/GenBank/DDBJ databases">
        <title>Mouse gut bacterial collection (mGBC) of GemPharmatech.</title>
        <authorList>
            <person name="He Y."/>
            <person name="Dong L."/>
            <person name="Wu D."/>
            <person name="Gao X."/>
            <person name="Lin Z."/>
        </authorList>
    </citation>
    <scope>NUCLEOTIDE SEQUENCE [LARGE SCALE GENOMIC DNA]</scope>
    <source>
        <strain evidence="2 3">15-30</strain>
    </source>
</reference>
<evidence type="ECO:0000313" key="2">
    <source>
        <dbReference type="EMBL" id="MEY8662834.1"/>
    </source>
</evidence>
<gene>
    <name evidence="2" type="ORF">AALT52_08030</name>
</gene>
<proteinExistence type="predicted"/>
<dbReference type="EMBL" id="JBCLUF010000030">
    <property type="protein sequence ID" value="MEY8662834.1"/>
    <property type="molecule type" value="Genomic_DNA"/>
</dbReference>
<dbReference type="RefSeq" id="WP_369942683.1">
    <property type="nucleotide sequence ID" value="NZ_JBCLUF010000030.1"/>
</dbReference>
<comment type="caution">
    <text evidence="2">The sequence shown here is derived from an EMBL/GenBank/DDBJ whole genome shotgun (WGS) entry which is preliminary data.</text>
</comment>
<evidence type="ECO:0000256" key="1">
    <source>
        <dbReference type="SAM" id="Phobius"/>
    </source>
</evidence>
<accession>A0ABV4DUM1</accession>
<feature type="transmembrane region" description="Helical" evidence="1">
    <location>
        <begin position="50"/>
        <end position="69"/>
    </location>
</feature>
<keyword evidence="1" id="KW-1133">Transmembrane helix</keyword>
<name>A0ABV4DUM1_9LACO</name>